<dbReference type="Proteomes" id="UP000694412">
    <property type="component" value="Chromosome 3"/>
</dbReference>
<keyword evidence="12" id="KW-0256">Endoplasmic reticulum</keyword>
<keyword evidence="9" id="KW-0963">Cytoplasm</keyword>
<feature type="domain" description="Clusterin C-terminal" evidence="24">
    <location>
        <begin position="545"/>
        <end position="759"/>
    </location>
</feature>
<dbReference type="InterPro" id="IPR016014">
    <property type="entry name" value="Clusterin_N"/>
</dbReference>
<evidence type="ECO:0000256" key="2">
    <source>
        <dbReference type="ARBA" id="ARBA00004240"/>
    </source>
</evidence>
<dbReference type="SMART" id="SM00035">
    <property type="entry name" value="CLa"/>
    <property type="match status" value="1"/>
</dbReference>
<feature type="coiled-coil region" evidence="21">
    <location>
        <begin position="374"/>
        <end position="409"/>
    </location>
</feature>
<evidence type="ECO:0000256" key="19">
    <source>
        <dbReference type="ARBA" id="ARBA00023242"/>
    </source>
</evidence>
<dbReference type="GO" id="GO:0031966">
    <property type="term" value="C:mitochondrial membrane"/>
    <property type="evidence" value="ECO:0007669"/>
    <property type="project" value="UniProtKB-SubCell"/>
</dbReference>
<dbReference type="GO" id="GO:0042583">
    <property type="term" value="C:chromaffin granule"/>
    <property type="evidence" value="ECO:0007669"/>
    <property type="project" value="UniProtKB-SubCell"/>
</dbReference>
<dbReference type="InterPro" id="IPR000753">
    <property type="entry name" value="Clusterin-like"/>
</dbReference>
<keyword evidence="14" id="KW-0496">Mitochondrion</keyword>
<evidence type="ECO:0000256" key="16">
    <source>
        <dbReference type="ARBA" id="ARBA00023157"/>
    </source>
</evidence>
<evidence type="ECO:0000256" key="7">
    <source>
        <dbReference type="ARBA" id="ARBA00010069"/>
    </source>
</evidence>
<keyword evidence="16" id="KW-1015">Disulfide bond</keyword>
<keyword evidence="17" id="KW-0325">Glycoprotein</keyword>
<keyword evidence="19" id="KW-0539">Nucleus</keyword>
<comment type="subcellular location">
    <subcellularLocation>
        <location evidence="5">Cytoplasm</location>
        <location evidence="5">Cytosol</location>
    </subcellularLocation>
    <subcellularLocation>
        <location evidence="3">Cytoplasmic vesicle</location>
        <location evidence="3">Secretory vesicle</location>
        <location evidence="3">Chromaffin granule</location>
    </subcellularLocation>
    <subcellularLocation>
        <location evidence="2">Endoplasmic reticulum</location>
    </subcellularLocation>
    <subcellularLocation>
        <location evidence="4">Mitochondrion membrane</location>
        <topology evidence="4">Peripheral membrane protein</topology>
        <orientation evidence="4">Cytoplasmic side</orientation>
    </subcellularLocation>
    <subcellularLocation>
        <location evidence="1">Nucleus</location>
    </subcellularLocation>
    <subcellularLocation>
        <location evidence="6">Secreted</location>
    </subcellularLocation>
</comment>
<evidence type="ECO:0000256" key="8">
    <source>
        <dbReference type="ARBA" id="ARBA00020334"/>
    </source>
</evidence>
<feature type="region of interest" description="Disordered" evidence="22">
    <location>
        <begin position="1"/>
        <end position="104"/>
    </location>
</feature>
<comment type="similarity">
    <text evidence="7">Belongs to the clusterin family.</text>
</comment>
<keyword evidence="15" id="KW-0472">Membrane</keyword>
<keyword evidence="18" id="KW-0143">Chaperone</keyword>
<dbReference type="InterPro" id="IPR033986">
    <property type="entry name" value="Clusterin_CS"/>
</dbReference>
<evidence type="ECO:0000259" key="23">
    <source>
        <dbReference type="SMART" id="SM00030"/>
    </source>
</evidence>
<dbReference type="GO" id="GO:0042981">
    <property type="term" value="P:regulation of apoptotic process"/>
    <property type="evidence" value="ECO:0007669"/>
    <property type="project" value="TreeGrafter"/>
</dbReference>
<dbReference type="PROSITE" id="PS00493">
    <property type="entry name" value="CLUSTERIN_2"/>
    <property type="match status" value="1"/>
</dbReference>
<evidence type="ECO:0000256" key="15">
    <source>
        <dbReference type="ARBA" id="ARBA00023136"/>
    </source>
</evidence>
<evidence type="ECO:0000256" key="22">
    <source>
        <dbReference type="SAM" id="MobiDB-lite"/>
    </source>
</evidence>
<evidence type="ECO:0000256" key="14">
    <source>
        <dbReference type="ARBA" id="ARBA00023128"/>
    </source>
</evidence>
<evidence type="ECO:0000259" key="24">
    <source>
        <dbReference type="SMART" id="SM00035"/>
    </source>
</evidence>
<keyword evidence="20" id="KW-0968">Cytoplasmic vesicle</keyword>
<evidence type="ECO:0000256" key="12">
    <source>
        <dbReference type="ARBA" id="ARBA00022824"/>
    </source>
</evidence>
<keyword evidence="13" id="KW-0832">Ubl conjugation</keyword>
<evidence type="ECO:0000256" key="10">
    <source>
        <dbReference type="ARBA" id="ARBA00022525"/>
    </source>
</evidence>
<keyword evidence="11" id="KW-0732">Signal</keyword>
<dbReference type="PROSITE" id="PS00492">
    <property type="entry name" value="CLUSTERIN_1"/>
    <property type="match status" value="1"/>
</dbReference>
<dbReference type="Ensembl" id="ENSCJPT00005022228.1">
    <property type="protein sequence ID" value="ENSCJPP00005015723.1"/>
    <property type="gene ID" value="ENSCJPG00005012984.1"/>
</dbReference>
<protein>
    <recommendedName>
        <fullName evidence="8">Clusterin</fullName>
    </recommendedName>
</protein>
<feature type="compositionally biased region" description="Low complexity" evidence="22">
    <location>
        <begin position="42"/>
        <end position="56"/>
    </location>
</feature>
<evidence type="ECO:0000256" key="20">
    <source>
        <dbReference type="ARBA" id="ARBA00023329"/>
    </source>
</evidence>
<organism evidence="25 26">
    <name type="scientific">Coturnix japonica</name>
    <name type="common">Japanese quail</name>
    <name type="synonym">Coturnix coturnix japonica</name>
    <dbReference type="NCBI Taxonomy" id="93934"/>
    <lineage>
        <taxon>Eukaryota</taxon>
        <taxon>Metazoa</taxon>
        <taxon>Chordata</taxon>
        <taxon>Craniata</taxon>
        <taxon>Vertebrata</taxon>
        <taxon>Euteleostomi</taxon>
        <taxon>Archelosauria</taxon>
        <taxon>Archosauria</taxon>
        <taxon>Dinosauria</taxon>
        <taxon>Saurischia</taxon>
        <taxon>Theropoda</taxon>
        <taxon>Coelurosauria</taxon>
        <taxon>Aves</taxon>
        <taxon>Neognathae</taxon>
        <taxon>Galloanserae</taxon>
        <taxon>Galliformes</taxon>
        <taxon>Phasianidae</taxon>
        <taxon>Perdicinae</taxon>
        <taxon>Coturnix</taxon>
    </lineage>
</organism>
<reference evidence="25" key="2">
    <citation type="submission" date="2025-08" db="UniProtKB">
        <authorList>
            <consortium name="Ensembl"/>
        </authorList>
    </citation>
    <scope>IDENTIFICATION</scope>
</reference>
<keyword evidence="26" id="KW-1185">Reference proteome</keyword>
<dbReference type="GO" id="GO:0051787">
    <property type="term" value="F:misfolded protein binding"/>
    <property type="evidence" value="ECO:0007669"/>
    <property type="project" value="TreeGrafter"/>
</dbReference>
<evidence type="ECO:0000256" key="1">
    <source>
        <dbReference type="ARBA" id="ARBA00004123"/>
    </source>
</evidence>
<gene>
    <name evidence="25" type="primary">CLU</name>
</gene>
<dbReference type="Pfam" id="PF01093">
    <property type="entry name" value="Clusterin"/>
    <property type="match status" value="1"/>
</dbReference>
<accession>A0A8C2TQ97</accession>
<sequence length="765" mass="85733">MHSAPLHPTPPRTPMHSVPHTTPHPYAVSHSQPHTPMHPHVYNIPYTPTNTNTPYTRASPRTSMHRVPYSTHPYAQPPHTPQEPPPASLRPSHPIPHVQRPTHSPYTPLYTPQAPPRCPHRSAAASLSPYLRFAFAEPLSTLPPPSAVAAPPTARLRSDPVVPPPLPHLPPRGCFIPLVPARLSLRGMRWALLRFFTMGFFPLLLVSRGGGLVARPLCWRHGVETGTTCLSFPNKGGGLEGKRSRAHPRCVGETADIGGRGGNDTGGPVPESSGLGAGRTRSGRPDKRGRVGAGSGAPGVAGTERRSELLWDWTMELPLLALLGLGLVCQEGQGLVPPNELKQLSAAGSKYIDAEVENAINGVKQMKTLMDKTSKEHQAMLHTLEETKKKKEEAVKLALEKEKQLAEKQEVCNETMLSLWEECKPCLKHTCMRVYSKMCHSGSGLVGRQLEEFLNRSSPFSIWVNGERIDDLLDREQRQERRFEDLEERFGLMEDGVEDIFQDSTQLYGPTFPFFRTPPFGGFREAFVPPVQRVHLVPRRRLSRELHPFFQHPMHGFHRLFQPLFEMTQHMLDGGHGAWEHPLGGFATESRNFSTDRMVCREIRRNSAGCLRMRDECEKCREILAVDCSQTDPVQSQLREQFEDALRLAERFTRRYDDLLSAFQAEMLNTSSLLDQLNRQFGWVSRLGNLTQGNDGFLQVTTVFSKTPNLEDPSAPADTQVTVQLFDSEPLSLTVPGDISWDDPRFMEIVAEQALQHYKQNNTIE</sequence>
<evidence type="ECO:0000313" key="26">
    <source>
        <dbReference type="Proteomes" id="UP000694412"/>
    </source>
</evidence>
<feature type="domain" description="Clusterin N-terminal" evidence="23">
    <location>
        <begin position="333"/>
        <end position="544"/>
    </location>
</feature>
<evidence type="ECO:0000313" key="25">
    <source>
        <dbReference type="Ensembl" id="ENSCJPP00005015723.1"/>
    </source>
</evidence>
<evidence type="ECO:0000256" key="17">
    <source>
        <dbReference type="ARBA" id="ARBA00023180"/>
    </source>
</evidence>
<dbReference type="PANTHER" id="PTHR10970">
    <property type="entry name" value="CLUSTERIN"/>
    <property type="match status" value="1"/>
</dbReference>
<feature type="compositionally biased region" description="Pro residues" evidence="22">
    <location>
        <begin position="75"/>
        <end position="88"/>
    </location>
</feature>
<dbReference type="GO" id="GO:0005615">
    <property type="term" value="C:extracellular space"/>
    <property type="evidence" value="ECO:0007669"/>
    <property type="project" value="TreeGrafter"/>
</dbReference>
<feature type="region of interest" description="Disordered" evidence="22">
    <location>
        <begin position="252"/>
        <end position="301"/>
    </location>
</feature>
<evidence type="ECO:0000256" key="21">
    <source>
        <dbReference type="SAM" id="Coils"/>
    </source>
</evidence>
<dbReference type="GO" id="GO:0005829">
    <property type="term" value="C:cytosol"/>
    <property type="evidence" value="ECO:0007669"/>
    <property type="project" value="UniProtKB-SubCell"/>
</dbReference>
<evidence type="ECO:0000256" key="18">
    <source>
        <dbReference type="ARBA" id="ARBA00023186"/>
    </source>
</evidence>
<reference evidence="25" key="1">
    <citation type="submission" date="2015-11" db="EMBL/GenBank/DDBJ databases">
        <authorList>
            <consortium name="International Coturnix japonica Genome Analysis Consortium"/>
            <person name="Warren W."/>
            <person name="Burt D.W."/>
            <person name="Antin P.B."/>
            <person name="Lanford R."/>
            <person name="Gros J."/>
            <person name="Wilson R.K."/>
        </authorList>
    </citation>
    <scope>NUCLEOTIDE SEQUENCE [LARGE SCALE GENOMIC DNA]</scope>
</reference>
<keyword evidence="10" id="KW-0964">Secreted</keyword>
<dbReference type="GO" id="GO:0032436">
    <property type="term" value="P:positive regulation of proteasomal ubiquitin-dependent protein catabolic process"/>
    <property type="evidence" value="ECO:0007669"/>
    <property type="project" value="TreeGrafter"/>
</dbReference>
<evidence type="ECO:0000256" key="13">
    <source>
        <dbReference type="ARBA" id="ARBA00022843"/>
    </source>
</evidence>
<dbReference type="InterPro" id="IPR016015">
    <property type="entry name" value="Clusterin_C"/>
</dbReference>
<evidence type="ECO:0000256" key="5">
    <source>
        <dbReference type="ARBA" id="ARBA00004514"/>
    </source>
</evidence>
<evidence type="ECO:0000256" key="3">
    <source>
        <dbReference type="ARBA" id="ARBA00004248"/>
    </source>
</evidence>
<evidence type="ECO:0000256" key="11">
    <source>
        <dbReference type="ARBA" id="ARBA00022729"/>
    </source>
</evidence>
<evidence type="ECO:0000256" key="6">
    <source>
        <dbReference type="ARBA" id="ARBA00004613"/>
    </source>
</evidence>
<dbReference type="GO" id="GO:0005783">
    <property type="term" value="C:endoplasmic reticulum"/>
    <property type="evidence" value="ECO:0007669"/>
    <property type="project" value="UniProtKB-SubCell"/>
</dbReference>
<proteinExistence type="inferred from homology"/>
<name>A0A8C2TQ97_COTJA</name>
<keyword evidence="21" id="KW-0175">Coiled coil</keyword>
<dbReference type="GeneTree" id="ENSGT00530000063668"/>
<dbReference type="PANTHER" id="PTHR10970:SF1">
    <property type="entry name" value="CLUSTERIN"/>
    <property type="match status" value="1"/>
</dbReference>
<reference evidence="25" key="3">
    <citation type="submission" date="2025-09" db="UniProtKB">
        <authorList>
            <consortium name="Ensembl"/>
        </authorList>
    </citation>
    <scope>IDENTIFICATION</scope>
</reference>
<dbReference type="SMART" id="SM00030">
    <property type="entry name" value="CLb"/>
    <property type="match status" value="1"/>
</dbReference>
<dbReference type="GO" id="GO:0005634">
    <property type="term" value="C:nucleus"/>
    <property type="evidence" value="ECO:0007669"/>
    <property type="project" value="UniProtKB-SubCell"/>
</dbReference>
<evidence type="ECO:0000256" key="9">
    <source>
        <dbReference type="ARBA" id="ARBA00022490"/>
    </source>
</evidence>
<evidence type="ECO:0000256" key="4">
    <source>
        <dbReference type="ARBA" id="ARBA00004346"/>
    </source>
</evidence>
<dbReference type="AlphaFoldDB" id="A0A8C2TQ97"/>